<dbReference type="Proteomes" id="UP000605970">
    <property type="component" value="Unassembled WGS sequence"/>
</dbReference>
<comment type="caution">
    <text evidence="4">The sequence shown here is derived from an EMBL/GenBank/DDBJ whole genome shotgun (WGS) entry which is preliminary data.</text>
</comment>
<reference evidence="4" key="1">
    <citation type="journal article" date="2020" name="Ecol. Evol.">
        <title>Genome structure and content of the rice root-knot nematode (Meloidogyne graminicola).</title>
        <authorList>
            <person name="Phan N.T."/>
            <person name="Danchin E.G.J."/>
            <person name="Klopp C."/>
            <person name="Perfus-Barbeoch L."/>
            <person name="Kozlowski D.K."/>
            <person name="Koutsovoulos G.D."/>
            <person name="Lopez-Roques C."/>
            <person name="Bouchez O."/>
            <person name="Zahm M."/>
            <person name="Besnard G."/>
            <person name="Bellafiore S."/>
        </authorList>
    </citation>
    <scope>NUCLEOTIDE SEQUENCE</scope>
    <source>
        <strain evidence="4">VN-18</strain>
    </source>
</reference>
<dbReference type="EMBL" id="JABEBT010000027">
    <property type="protein sequence ID" value="KAF7636647.1"/>
    <property type="molecule type" value="Genomic_DNA"/>
</dbReference>
<organism evidence="4 5">
    <name type="scientific">Meloidogyne graminicola</name>
    <dbReference type="NCBI Taxonomy" id="189291"/>
    <lineage>
        <taxon>Eukaryota</taxon>
        <taxon>Metazoa</taxon>
        <taxon>Ecdysozoa</taxon>
        <taxon>Nematoda</taxon>
        <taxon>Chromadorea</taxon>
        <taxon>Rhabditida</taxon>
        <taxon>Tylenchina</taxon>
        <taxon>Tylenchomorpha</taxon>
        <taxon>Tylenchoidea</taxon>
        <taxon>Meloidogynidae</taxon>
        <taxon>Meloidogyninae</taxon>
        <taxon>Meloidogyne</taxon>
    </lineage>
</organism>
<evidence type="ECO:0000313" key="4">
    <source>
        <dbReference type="EMBL" id="KAF7636647.1"/>
    </source>
</evidence>
<dbReference type="InterPro" id="IPR038765">
    <property type="entry name" value="Papain-like_cys_pep_sf"/>
</dbReference>
<comment type="catalytic activity">
    <reaction evidence="1 2">
        <text>Thiol-dependent hydrolysis of ester, thioester, amide, peptide and isopeptide bonds formed by the C-terminal Gly of ubiquitin (a 76-residue protein attached to proteins as an intracellular targeting signal).</text>
        <dbReference type="EC" id="3.4.19.12"/>
    </reaction>
</comment>
<dbReference type="InterPro" id="IPR050185">
    <property type="entry name" value="Ub_carboxyl-term_hydrolase"/>
</dbReference>
<dbReference type="EC" id="3.4.19.12" evidence="2"/>
<keyword evidence="2" id="KW-0788">Thiol protease</keyword>
<dbReference type="PROSITE" id="PS00973">
    <property type="entry name" value="USP_2"/>
    <property type="match status" value="1"/>
</dbReference>
<dbReference type="PROSITE" id="PS00972">
    <property type="entry name" value="USP_1"/>
    <property type="match status" value="1"/>
</dbReference>
<name>A0A8S9ZTX4_9BILA</name>
<keyword evidence="2" id="KW-0645">Protease</keyword>
<dbReference type="GO" id="GO:0016579">
    <property type="term" value="P:protein deubiquitination"/>
    <property type="evidence" value="ECO:0007669"/>
    <property type="project" value="InterPro"/>
</dbReference>
<dbReference type="InterPro" id="IPR018200">
    <property type="entry name" value="USP_CS"/>
</dbReference>
<dbReference type="GO" id="GO:0004843">
    <property type="term" value="F:cysteine-type deubiquitinase activity"/>
    <property type="evidence" value="ECO:0007669"/>
    <property type="project" value="UniProtKB-UniRule"/>
</dbReference>
<dbReference type="AlphaFoldDB" id="A0A8S9ZTX4"/>
<protein>
    <recommendedName>
        <fullName evidence="2">Ubiquitin carboxyl-terminal hydrolase</fullName>
        <ecNumber evidence="2">3.4.19.12</ecNumber>
    </recommendedName>
</protein>
<dbReference type="Pfam" id="PF00443">
    <property type="entry name" value="UCH"/>
    <property type="match status" value="1"/>
</dbReference>
<dbReference type="InterPro" id="IPR028889">
    <property type="entry name" value="USP"/>
</dbReference>
<comment type="similarity">
    <text evidence="2">Belongs to the peptidase C19 family.</text>
</comment>
<proteinExistence type="inferred from homology"/>
<keyword evidence="2" id="KW-0378">Hydrolase</keyword>
<evidence type="ECO:0000259" key="3">
    <source>
        <dbReference type="PROSITE" id="PS50235"/>
    </source>
</evidence>
<feature type="domain" description="USP" evidence="3">
    <location>
        <begin position="41"/>
        <end position="379"/>
    </location>
</feature>
<dbReference type="SUPFAM" id="SSF54001">
    <property type="entry name" value="Cysteine proteinases"/>
    <property type="match status" value="1"/>
</dbReference>
<sequence length="398" mass="45258">MSESKTSSPSGSKFDDVYEECLNDIDEYSPHAEDNDNSGRTGLMNQGNSCYVNCVLQSLLNTPKFAFLYVLKALKPFINVKNTRGTKGALTGCLSAVADCFWSSEYKCLDTRVFMKVFSKEVNAEFDGKNEEDAHEFQMLLLDRLAEDVNRVTWPVNFAQEYSDNASTITAETFTRHANDYYAKQLKYSSSIVSDLFRLVICATNNCPICMLTRTNFEELTNLSIGIAEGGLTVCLNKHFEPSAMERTCPKCGKQDFFRSMSIWQLPEILIIHLKRFNFEGGETVKNDKDVDFPIYDLDMRRFLHPNSPSRSNGTVTLYSLHAIVAHSGSATTGHYTARVKNLDSSTDVWQCFDDKDKRELKKNEIKSNAAYMLYYHRNGMTKHITSQQMNDEKRQHG</sequence>
<keyword evidence="2" id="KW-0833">Ubl conjugation pathway</keyword>
<keyword evidence="5" id="KW-1185">Reference proteome</keyword>
<accession>A0A8S9ZTX4</accession>
<dbReference type="OrthoDB" id="292964at2759"/>
<dbReference type="InterPro" id="IPR001394">
    <property type="entry name" value="Peptidase_C19_UCH"/>
</dbReference>
<evidence type="ECO:0000256" key="1">
    <source>
        <dbReference type="ARBA" id="ARBA00000707"/>
    </source>
</evidence>
<evidence type="ECO:0000256" key="2">
    <source>
        <dbReference type="RuleBase" id="RU366025"/>
    </source>
</evidence>
<dbReference type="PROSITE" id="PS50235">
    <property type="entry name" value="USP_3"/>
    <property type="match status" value="1"/>
</dbReference>
<gene>
    <name evidence="4" type="ORF">Mgra_00003825</name>
</gene>
<evidence type="ECO:0000313" key="5">
    <source>
        <dbReference type="Proteomes" id="UP000605970"/>
    </source>
</evidence>
<dbReference type="GO" id="GO:0006508">
    <property type="term" value="P:proteolysis"/>
    <property type="evidence" value="ECO:0007669"/>
    <property type="project" value="UniProtKB-KW"/>
</dbReference>
<dbReference type="Gene3D" id="3.90.70.10">
    <property type="entry name" value="Cysteine proteinases"/>
    <property type="match status" value="1"/>
</dbReference>
<dbReference type="PANTHER" id="PTHR21646">
    <property type="entry name" value="UBIQUITIN CARBOXYL-TERMINAL HYDROLASE"/>
    <property type="match status" value="1"/>
</dbReference>